<feature type="compositionally biased region" description="Polar residues" evidence="1">
    <location>
        <begin position="84"/>
        <end position="94"/>
    </location>
</feature>
<dbReference type="AlphaFoldDB" id="A0ABD3EXQ5"/>
<name>A0ABD3EXQ5_9STRA</name>
<dbReference type="Proteomes" id="UP001632037">
    <property type="component" value="Unassembled WGS sequence"/>
</dbReference>
<evidence type="ECO:0000313" key="3">
    <source>
        <dbReference type="Proteomes" id="UP001632037"/>
    </source>
</evidence>
<reference evidence="2 3" key="1">
    <citation type="submission" date="2024-09" db="EMBL/GenBank/DDBJ databases">
        <title>Genome sequencing and assembly of Phytophthora oleae, isolate VK10A, causative agent of rot of olive drupes.</title>
        <authorList>
            <person name="Conti Taguali S."/>
            <person name="Riolo M."/>
            <person name="La Spada F."/>
            <person name="Cacciola S.O."/>
            <person name="Dionisio G."/>
        </authorList>
    </citation>
    <scope>NUCLEOTIDE SEQUENCE [LARGE SCALE GENOMIC DNA]</scope>
    <source>
        <strain evidence="2 3">VK10A</strain>
    </source>
</reference>
<comment type="caution">
    <text evidence="2">The sequence shown here is derived from an EMBL/GenBank/DDBJ whole genome shotgun (WGS) entry which is preliminary data.</text>
</comment>
<feature type="compositionally biased region" description="Low complexity" evidence="1">
    <location>
        <begin position="186"/>
        <end position="204"/>
    </location>
</feature>
<feature type="region of interest" description="Disordered" evidence="1">
    <location>
        <begin position="84"/>
        <end position="106"/>
    </location>
</feature>
<feature type="compositionally biased region" description="Low complexity" evidence="1">
    <location>
        <begin position="95"/>
        <end position="106"/>
    </location>
</feature>
<feature type="compositionally biased region" description="Low complexity" evidence="1">
    <location>
        <begin position="139"/>
        <end position="158"/>
    </location>
</feature>
<sequence length="234" mass="23647">MPISPRSSSPPPASDAIPGPGVTAASAPATRPRHWSTRLLSCRENQMLPLPVWTSARIAKCKKTAEELAVIRRQKCRLVAAPATLSSTTPGDNDTTAVPAANATPPITAPSYLTARATVSAPVSPSAPPKPTRSRKTLRAASRTAAAARAAATPPSLAKRAHPLSSGRRTLAPANTVAAQPPSNPRPAASLGGSSSAPTAPPSGLCVDSDSEAKAPSPAGNSGSCPICARPRTS</sequence>
<feature type="region of interest" description="Disordered" evidence="1">
    <location>
        <begin position="119"/>
        <end position="234"/>
    </location>
</feature>
<organism evidence="2 3">
    <name type="scientific">Phytophthora oleae</name>
    <dbReference type="NCBI Taxonomy" id="2107226"/>
    <lineage>
        <taxon>Eukaryota</taxon>
        <taxon>Sar</taxon>
        <taxon>Stramenopiles</taxon>
        <taxon>Oomycota</taxon>
        <taxon>Peronosporomycetes</taxon>
        <taxon>Peronosporales</taxon>
        <taxon>Peronosporaceae</taxon>
        <taxon>Phytophthora</taxon>
    </lineage>
</organism>
<gene>
    <name evidence="2" type="ORF">V7S43_016624</name>
</gene>
<evidence type="ECO:0000313" key="2">
    <source>
        <dbReference type="EMBL" id="KAL3658492.1"/>
    </source>
</evidence>
<accession>A0ABD3EXQ5</accession>
<protein>
    <submittedName>
        <fullName evidence="2">Uncharacterized protein</fullName>
    </submittedName>
</protein>
<keyword evidence="3" id="KW-1185">Reference proteome</keyword>
<proteinExistence type="predicted"/>
<feature type="region of interest" description="Disordered" evidence="1">
    <location>
        <begin position="1"/>
        <end position="33"/>
    </location>
</feature>
<dbReference type="EMBL" id="JBIMZQ010000054">
    <property type="protein sequence ID" value="KAL3658492.1"/>
    <property type="molecule type" value="Genomic_DNA"/>
</dbReference>
<evidence type="ECO:0000256" key="1">
    <source>
        <dbReference type="SAM" id="MobiDB-lite"/>
    </source>
</evidence>